<keyword evidence="8" id="KW-1185">Reference proteome</keyword>
<sequence>MDSTGRAISVAIVGGGIAGLALAAGLIKKPHLDVHVYEAVASHRDVGAGLALHHNALEAMVLIGPEVRQAYLDKAISIASEEDEVIATEVYIAHGPHAGDLVAELGRAKGRKSVTRADLLKGLLGLIPPDRISFGKRLWKIHPHPNNTRKIHLEFSDDSFASADCVLGADGVHSVVRCHLLGPSHPATTPKNHDRWQIYRTLVPSDFARHYIDDKFTRTVPILLGPRGHINCIPLNKGTRLSAGIAVRGAAPPARHDESGHPVPPPTLDPSQYKDYDPEAQRIISLIALDPSASWQALDHDPAPYYVRGKIAMLGDAAHTALPFAGNGAGQALEDAAVLDRLLGEVREDGDIALALEAYNTARLMRTQRVVELARMFGRVYAFAQEGIGADPDKIAEFLTDAGEYMNDYDVRGMAGHAVEMLSLLKRERQGRLDEDLEGDLGMAWVGGMKTL</sequence>
<dbReference type="InterPro" id="IPR036188">
    <property type="entry name" value="FAD/NAD-bd_sf"/>
</dbReference>
<dbReference type="GeneID" id="98178989"/>
<dbReference type="InterPro" id="IPR051104">
    <property type="entry name" value="FAD_monoxygenase"/>
</dbReference>
<evidence type="ECO:0000259" key="6">
    <source>
        <dbReference type="Pfam" id="PF01494"/>
    </source>
</evidence>
<dbReference type="Proteomes" id="UP001628179">
    <property type="component" value="Unassembled WGS sequence"/>
</dbReference>
<feature type="domain" description="FAD-binding" evidence="6">
    <location>
        <begin position="9"/>
        <end position="373"/>
    </location>
</feature>
<organism evidence="7 8">
    <name type="scientific">Madurella fahalii</name>
    <dbReference type="NCBI Taxonomy" id="1157608"/>
    <lineage>
        <taxon>Eukaryota</taxon>
        <taxon>Fungi</taxon>
        <taxon>Dikarya</taxon>
        <taxon>Ascomycota</taxon>
        <taxon>Pezizomycotina</taxon>
        <taxon>Sordariomycetes</taxon>
        <taxon>Sordariomycetidae</taxon>
        <taxon>Sordariales</taxon>
        <taxon>Sordariales incertae sedis</taxon>
        <taxon>Madurella</taxon>
    </lineage>
</organism>
<keyword evidence="4" id="KW-0560">Oxidoreductase</keyword>
<evidence type="ECO:0000256" key="2">
    <source>
        <dbReference type="ARBA" id="ARBA00022630"/>
    </source>
</evidence>
<dbReference type="EMBL" id="BAAFSV010000004">
    <property type="protein sequence ID" value="GAB1318036.1"/>
    <property type="molecule type" value="Genomic_DNA"/>
</dbReference>
<name>A0ABQ0GJY5_9PEZI</name>
<evidence type="ECO:0000313" key="8">
    <source>
        <dbReference type="Proteomes" id="UP001628179"/>
    </source>
</evidence>
<reference evidence="7 8" key="1">
    <citation type="submission" date="2024-09" db="EMBL/GenBank/DDBJ databases">
        <title>Itraconazole resistance in Madurella fahalii resulting from another homologue of gene encoding cytochrome P450 14-alpha sterol demethylase (CYP51).</title>
        <authorList>
            <person name="Yoshioka I."/>
            <person name="Fahal A.H."/>
            <person name="Kaneko S."/>
            <person name="Yaguchi T."/>
        </authorList>
    </citation>
    <scope>NUCLEOTIDE SEQUENCE [LARGE SCALE GENOMIC DNA]</scope>
    <source>
        <strain evidence="7 8">IFM 68171</strain>
    </source>
</reference>
<keyword evidence="3" id="KW-0274">FAD</keyword>
<protein>
    <submittedName>
        <fullName evidence="7">FAD NAD-binding domain-containing protein</fullName>
    </submittedName>
</protein>
<evidence type="ECO:0000256" key="1">
    <source>
        <dbReference type="ARBA" id="ARBA00007992"/>
    </source>
</evidence>
<dbReference type="InterPro" id="IPR002938">
    <property type="entry name" value="FAD-bd"/>
</dbReference>
<comment type="similarity">
    <text evidence="1">Belongs to the paxM FAD-dependent monooxygenase family.</text>
</comment>
<evidence type="ECO:0000256" key="3">
    <source>
        <dbReference type="ARBA" id="ARBA00022827"/>
    </source>
</evidence>
<evidence type="ECO:0000313" key="7">
    <source>
        <dbReference type="EMBL" id="GAB1318036.1"/>
    </source>
</evidence>
<dbReference type="SUPFAM" id="SSF51905">
    <property type="entry name" value="FAD/NAD(P)-binding domain"/>
    <property type="match status" value="1"/>
</dbReference>
<proteinExistence type="inferred from homology"/>
<comment type="caution">
    <text evidence="7">The sequence shown here is derived from an EMBL/GenBank/DDBJ whole genome shotgun (WGS) entry which is preliminary data.</text>
</comment>
<evidence type="ECO:0000256" key="4">
    <source>
        <dbReference type="ARBA" id="ARBA00023002"/>
    </source>
</evidence>
<gene>
    <name evidence="7" type="ORF">MFIFM68171_08246</name>
</gene>
<accession>A0ABQ0GJY5</accession>
<feature type="region of interest" description="Disordered" evidence="5">
    <location>
        <begin position="249"/>
        <end position="274"/>
    </location>
</feature>
<dbReference type="PANTHER" id="PTHR46720">
    <property type="entry name" value="HYDROXYLASE, PUTATIVE (AFU_ORTHOLOGUE AFUA_3G01460)-RELATED"/>
    <property type="match status" value="1"/>
</dbReference>
<dbReference type="PANTHER" id="PTHR46720:SF3">
    <property type="entry name" value="FAD-BINDING DOMAIN-CONTAINING PROTEIN-RELATED"/>
    <property type="match status" value="1"/>
</dbReference>
<dbReference type="Gene3D" id="3.50.50.60">
    <property type="entry name" value="FAD/NAD(P)-binding domain"/>
    <property type="match status" value="1"/>
</dbReference>
<dbReference type="PRINTS" id="PR00420">
    <property type="entry name" value="RNGMNOXGNASE"/>
</dbReference>
<dbReference type="Pfam" id="PF01494">
    <property type="entry name" value="FAD_binding_3"/>
    <property type="match status" value="1"/>
</dbReference>
<keyword evidence="2" id="KW-0285">Flavoprotein</keyword>
<evidence type="ECO:0000256" key="5">
    <source>
        <dbReference type="SAM" id="MobiDB-lite"/>
    </source>
</evidence>
<dbReference type="RefSeq" id="XP_070919767.1">
    <property type="nucleotide sequence ID" value="XM_071063666.1"/>
</dbReference>